<reference evidence="1" key="1">
    <citation type="journal article" date="2014" name="Front. Microbiol.">
        <title>High frequency of phylogenetically diverse reductive dehalogenase-homologous genes in deep subseafloor sedimentary metagenomes.</title>
        <authorList>
            <person name="Kawai M."/>
            <person name="Futagami T."/>
            <person name="Toyoda A."/>
            <person name="Takaki Y."/>
            <person name="Nishi S."/>
            <person name="Hori S."/>
            <person name="Arai W."/>
            <person name="Tsubouchi T."/>
            <person name="Morono Y."/>
            <person name="Uchiyama I."/>
            <person name="Ito T."/>
            <person name="Fujiyama A."/>
            <person name="Inagaki F."/>
            <person name="Takami H."/>
        </authorList>
    </citation>
    <scope>NUCLEOTIDE SEQUENCE</scope>
    <source>
        <strain evidence="1">Expedition CK06-06</strain>
    </source>
</reference>
<organism evidence="1">
    <name type="scientific">marine sediment metagenome</name>
    <dbReference type="NCBI Taxonomy" id="412755"/>
    <lineage>
        <taxon>unclassified sequences</taxon>
        <taxon>metagenomes</taxon>
        <taxon>ecological metagenomes</taxon>
    </lineage>
</organism>
<gene>
    <name evidence="1" type="ORF">S06H3_30590</name>
</gene>
<proteinExistence type="predicted"/>
<comment type="caution">
    <text evidence="1">The sequence shown here is derived from an EMBL/GenBank/DDBJ whole genome shotgun (WGS) entry which is preliminary data.</text>
</comment>
<evidence type="ECO:0000313" key="1">
    <source>
        <dbReference type="EMBL" id="GAI29989.1"/>
    </source>
</evidence>
<protein>
    <submittedName>
        <fullName evidence="1">Uncharacterized protein</fullName>
    </submittedName>
</protein>
<accession>X1PGI3</accession>
<name>X1PGI3_9ZZZZ</name>
<dbReference type="AlphaFoldDB" id="X1PGI3"/>
<feature type="non-terminal residue" evidence="1">
    <location>
        <position position="1"/>
    </location>
</feature>
<dbReference type="EMBL" id="BARV01018020">
    <property type="protein sequence ID" value="GAI29989.1"/>
    <property type="molecule type" value="Genomic_DNA"/>
</dbReference>
<sequence length="36" mass="3962">LPLSKKFPPKIFDALAVSNCLIEISKTLGCDGIEWN</sequence>